<feature type="transmembrane region" description="Helical" evidence="5">
    <location>
        <begin position="95"/>
        <end position="115"/>
    </location>
</feature>
<evidence type="ECO:0000256" key="5">
    <source>
        <dbReference type="SAM" id="Phobius"/>
    </source>
</evidence>
<evidence type="ECO:0000256" key="3">
    <source>
        <dbReference type="ARBA" id="ARBA00022748"/>
    </source>
</evidence>
<feature type="domain" description="Cytochrome c-type biogenesis protein H TPR" evidence="6">
    <location>
        <begin position="137"/>
        <end position="255"/>
    </location>
</feature>
<dbReference type="RefSeq" id="WP_265963215.1">
    <property type="nucleotide sequence ID" value="NZ_JAPEVI010000003.1"/>
</dbReference>
<dbReference type="PANTHER" id="PTHR47870">
    <property type="entry name" value="CYTOCHROME C-TYPE BIOGENESIS PROTEIN CCMH"/>
    <property type="match status" value="1"/>
</dbReference>
<keyword evidence="5" id="KW-1133">Transmembrane helix</keyword>
<evidence type="ECO:0000313" key="8">
    <source>
        <dbReference type="Proteomes" id="UP001300261"/>
    </source>
</evidence>
<reference evidence="7 8" key="1">
    <citation type="journal article" date="2016" name="Int. J. Syst. Evol. Microbiol.">
        <title>Labrenzia salina sp. nov., isolated from the rhizosphere of the halophyte Arthrocnemum macrostachyum.</title>
        <authorList>
            <person name="Camacho M."/>
            <person name="Redondo-Gomez S."/>
            <person name="Rodriguez-Llorente I."/>
            <person name="Rohde M."/>
            <person name="Sproer C."/>
            <person name="Schumann P."/>
            <person name="Klenk H.P."/>
            <person name="Montero-Calasanz M.D.C."/>
        </authorList>
    </citation>
    <scope>NUCLEOTIDE SEQUENCE [LARGE SCALE GENOMIC DNA]</scope>
    <source>
        <strain evidence="7 8">DSM 29163</strain>
    </source>
</reference>
<dbReference type="InterPro" id="IPR017560">
    <property type="entry name" value="Cyt_c_biogenesis_CcmI"/>
</dbReference>
<dbReference type="Gene3D" id="1.25.40.10">
    <property type="entry name" value="Tetratricopeptide repeat domain"/>
    <property type="match status" value="1"/>
</dbReference>
<accession>A0ABT3R2R5</accession>
<sequence length="382" mass="40840">MIFWILIAVMTGAAALSVLVPLVRARRRPDGANLTADEAVYREQLDAIESELNRGLIDPEAAQAARTEVARRLLAAHERHEQEPSGRVRGSRLKIVQALALFVLPLAAVGLYLGLGSPDQPDLPLAARLDTPAEEQSVGVLVARVERHLAQNPEDGQGWAVIAPVYLSLGQPEASARAYANAIRILGPRPEWLTDMGEALTIANQGLVVADARRAFEQAVEMDATAVKPRFFLAIALGQEGRKDEAIAAWNELLEAAEGTEAWAGAARRELALLEGTDIEGAQAQSPGPRGPSQEDIAASGDMNAEDRQAMIRDMVSGLAERLASEGGSAAEWNQLMRAYIVLGEKQKAEDALASAQDAYAGKPEDLSLIKDTARQLGLTGS</sequence>
<dbReference type="InterPro" id="IPR051263">
    <property type="entry name" value="C-type_cytochrome_biogenesis"/>
</dbReference>
<comment type="caution">
    <text evidence="7">The sequence shown here is derived from an EMBL/GenBank/DDBJ whole genome shotgun (WGS) entry which is preliminary data.</text>
</comment>
<keyword evidence="5" id="KW-0472">Membrane</keyword>
<dbReference type="InterPro" id="IPR056413">
    <property type="entry name" value="TPR_CcmH_CycH"/>
</dbReference>
<protein>
    <submittedName>
        <fullName evidence="7">C-type cytochrome biogenesis protein CcmI</fullName>
    </submittedName>
</protein>
<evidence type="ECO:0000259" key="6">
    <source>
        <dbReference type="Pfam" id="PF23914"/>
    </source>
</evidence>
<dbReference type="NCBIfam" id="TIGR03142">
    <property type="entry name" value="cytochro_ccmI"/>
    <property type="match status" value="1"/>
</dbReference>
<keyword evidence="3" id="KW-0201">Cytochrome c-type biogenesis</keyword>
<evidence type="ECO:0000313" key="7">
    <source>
        <dbReference type="EMBL" id="MCX2723437.1"/>
    </source>
</evidence>
<organism evidence="7 8">
    <name type="scientific">Roseibium salinum</name>
    <dbReference type="NCBI Taxonomy" id="1604349"/>
    <lineage>
        <taxon>Bacteria</taxon>
        <taxon>Pseudomonadati</taxon>
        <taxon>Pseudomonadota</taxon>
        <taxon>Alphaproteobacteria</taxon>
        <taxon>Hyphomicrobiales</taxon>
        <taxon>Stappiaceae</taxon>
        <taxon>Roseibium</taxon>
    </lineage>
</organism>
<dbReference type="Proteomes" id="UP001300261">
    <property type="component" value="Unassembled WGS sequence"/>
</dbReference>
<proteinExistence type="predicted"/>
<keyword evidence="2" id="KW-0677">Repeat</keyword>
<evidence type="ECO:0000256" key="2">
    <source>
        <dbReference type="ARBA" id="ARBA00022737"/>
    </source>
</evidence>
<dbReference type="PANTHER" id="PTHR47870:SF4">
    <property type="entry name" value="CYTOCHROME C-TYPE BIOGENESIS PROTEIN CYCH"/>
    <property type="match status" value="1"/>
</dbReference>
<dbReference type="SUPFAM" id="SSF48452">
    <property type="entry name" value="TPR-like"/>
    <property type="match status" value="1"/>
</dbReference>
<feature type="transmembrane region" description="Helical" evidence="5">
    <location>
        <begin position="6"/>
        <end position="23"/>
    </location>
</feature>
<name>A0ABT3R2R5_9HYPH</name>
<dbReference type="Pfam" id="PF23914">
    <property type="entry name" value="TPR_CcmH_CycH"/>
    <property type="match status" value="1"/>
</dbReference>
<keyword evidence="8" id="KW-1185">Reference proteome</keyword>
<dbReference type="InterPro" id="IPR011990">
    <property type="entry name" value="TPR-like_helical_dom_sf"/>
</dbReference>
<keyword evidence="5" id="KW-0812">Transmembrane</keyword>
<evidence type="ECO:0000256" key="1">
    <source>
        <dbReference type="ARBA" id="ARBA00004196"/>
    </source>
</evidence>
<comment type="subcellular location">
    <subcellularLocation>
        <location evidence="1">Cell envelope</location>
    </subcellularLocation>
</comment>
<keyword evidence="4" id="KW-0802">TPR repeat</keyword>
<dbReference type="EMBL" id="JAPEVI010000003">
    <property type="protein sequence ID" value="MCX2723437.1"/>
    <property type="molecule type" value="Genomic_DNA"/>
</dbReference>
<gene>
    <name evidence="7" type="primary">ccmI</name>
    <name evidence="7" type="ORF">ON753_13825</name>
</gene>
<evidence type="ECO:0000256" key="4">
    <source>
        <dbReference type="ARBA" id="ARBA00022803"/>
    </source>
</evidence>